<comment type="caution">
    <text evidence="1">The sequence shown here is derived from an EMBL/GenBank/DDBJ whole genome shotgun (WGS) entry which is preliminary data.</text>
</comment>
<evidence type="ECO:0000313" key="1">
    <source>
        <dbReference type="EMBL" id="KAL0466378.1"/>
    </source>
</evidence>
<keyword evidence="2" id="KW-1185">Reference proteome</keyword>
<evidence type="ECO:0008006" key="3">
    <source>
        <dbReference type="Google" id="ProtNLM"/>
    </source>
</evidence>
<dbReference type="EMBL" id="JAVLET010000013">
    <property type="protein sequence ID" value="KAL0466378.1"/>
    <property type="molecule type" value="Genomic_DNA"/>
</dbReference>
<feature type="non-terminal residue" evidence="1">
    <location>
        <position position="1"/>
    </location>
</feature>
<dbReference type="Proteomes" id="UP001451303">
    <property type="component" value="Unassembled WGS sequence"/>
</dbReference>
<gene>
    <name evidence="1" type="ORF">QR685DRAFT_451363</name>
</gene>
<accession>A0ABR3D265</accession>
<organism evidence="1 2">
    <name type="scientific">Neurospora intermedia</name>
    <dbReference type="NCBI Taxonomy" id="5142"/>
    <lineage>
        <taxon>Eukaryota</taxon>
        <taxon>Fungi</taxon>
        <taxon>Dikarya</taxon>
        <taxon>Ascomycota</taxon>
        <taxon>Pezizomycotina</taxon>
        <taxon>Sordariomycetes</taxon>
        <taxon>Sordariomycetidae</taxon>
        <taxon>Sordariales</taxon>
        <taxon>Sordariaceae</taxon>
        <taxon>Neurospora</taxon>
    </lineage>
</organism>
<protein>
    <recommendedName>
        <fullName evidence="3">Polyketide synthase</fullName>
    </recommendedName>
</protein>
<name>A0ABR3D265_NEUIN</name>
<proteinExistence type="predicted"/>
<evidence type="ECO:0000313" key="2">
    <source>
        <dbReference type="Proteomes" id="UP001451303"/>
    </source>
</evidence>
<reference evidence="1 2" key="1">
    <citation type="submission" date="2023-09" db="EMBL/GenBank/DDBJ databases">
        <title>Multi-omics analysis of a traditional fermented food reveals byproduct-associated fungal strains for waste-to-food upcycling.</title>
        <authorList>
            <consortium name="Lawrence Berkeley National Laboratory"/>
            <person name="Rekdal V.M."/>
            <person name="Villalobos-Escobedo J.M."/>
            <person name="Rodriguez-Valeron N."/>
            <person name="Garcia M.O."/>
            <person name="Vasquez D.P."/>
            <person name="Damayanti I."/>
            <person name="Sorensen P.M."/>
            <person name="Baidoo E.E."/>
            <person name="De Carvalho A.C."/>
            <person name="Riley R."/>
            <person name="Lipzen A."/>
            <person name="He G."/>
            <person name="Yan M."/>
            <person name="Haridas S."/>
            <person name="Daum C."/>
            <person name="Yoshinaga Y."/>
            <person name="Ng V."/>
            <person name="Grigoriev I.V."/>
            <person name="Munk R."/>
            <person name="Nuraida L."/>
            <person name="Wijaya C.H."/>
            <person name="Morales P.-C."/>
            <person name="Keasling J.D."/>
        </authorList>
    </citation>
    <scope>NUCLEOTIDE SEQUENCE [LARGE SCALE GENOMIC DNA]</scope>
    <source>
        <strain evidence="1 2">FGSC 2613</strain>
    </source>
</reference>
<sequence length="68" mass="7176">LALVCVEAKVGILVRLGFDVGGADESGAVPQLLGDRLWVSITDAGLPIEHDNGMVVDLLRCWVSPSMT</sequence>